<feature type="region of interest" description="Disordered" evidence="6">
    <location>
        <begin position="58"/>
        <end position="78"/>
    </location>
</feature>
<dbReference type="SUPFAM" id="SSF57903">
    <property type="entry name" value="FYVE/PHD zinc finger"/>
    <property type="match status" value="1"/>
</dbReference>
<evidence type="ECO:0000256" key="5">
    <source>
        <dbReference type="ARBA" id="ARBA00023254"/>
    </source>
</evidence>
<protein>
    <submittedName>
        <fullName evidence="8">HORMA domain-domain-containing protein</fullName>
    </submittedName>
</protein>
<proteinExistence type="predicted"/>
<dbReference type="OrthoDB" id="1928087at2759"/>
<evidence type="ECO:0000256" key="6">
    <source>
        <dbReference type="SAM" id="MobiDB-lite"/>
    </source>
</evidence>
<dbReference type="InterPro" id="IPR013083">
    <property type="entry name" value="Znf_RING/FYVE/PHD"/>
</dbReference>
<keyword evidence="3" id="KW-0158">Chromosome</keyword>
<dbReference type="GO" id="GO:0051598">
    <property type="term" value="P:meiotic recombination checkpoint signaling"/>
    <property type="evidence" value="ECO:0007669"/>
    <property type="project" value="TreeGrafter"/>
</dbReference>
<dbReference type="InterPro" id="IPR011011">
    <property type="entry name" value="Znf_FYVE_PHD"/>
</dbReference>
<feature type="compositionally biased region" description="Low complexity" evidence="6">
    <location>
        <begin position="912"/>
        <end position="936"/>
    </location>
</feature>
<evidence type="ECO:0000256" key="3">
    <source>
        <dbReference type="ARBA" id="ARBA00022454"/>
    </source>
</evidence>
<dbReference type="InterPro" id="IPR003511">
    <property type="entry name" value="HORMA_dom"/>
</dbReference>
<dbReference type="AlphaFoldDB" id="A0A1Y2DHF4"/>
<evidence type="ECO:0000256" key="1">
    <source>
        <dbReference type="ARBA" id="ARBA00004123"/>
    </source>
</evidence>
<keyword evidence="4" id="KW-0539">Nucleus</keyword>
<dbReference type="GO" id="GO:0005694">
    <property type="term" value="C:chromosome"/>
    <property type="evidence" value="ECO:0007669"/>
    <property type="project" value="UniProtKB-SubCell"/>
</dbReference>
<evidence type="ECO:0000313" key="8">
    <source>
        <dbReference type="EMBL" id="ORY58681.1"/>
    </source>
</evidence>
<reference evidence="8 9" key="1">
    <citation type="submission" date="2016-07" db="EMBL/GenBank/DDBJ databases">
        <title>Pervasive Adenine N6-methylation of Active Genes in Fungi.</title>
        <authorList>
            <consortium name="DOE Joint Genome Institute"/>
            <person name="Mondo S.J."/>
            <person name="Dannebaum R.O."/>
            <person name="Kuo R.C."/>
            <person name="Labutti K."/>
            <person name="Haridas S."/>
            <person name="Kuo A."/>
            <person name="Salamov A."/>
            <person name="Ahrendt S.R."/>
            <person name="Lipzen A."/>
            <person name="Sullivan W."/>
            <person name="Andreopoulos W.B."/>
            <person name="Clum A."/>
            <person name="Lindquist E."/>
            <person name="Daum C."/>
            <person name="Ramamoorthy G.K."/>
            <person name="Gryganskyi A."/>
            <person name="Culley D."/>
            <person name="Magnuson J.K."/>
            <person name="James T.Y."/>
            <person name="O'Malley M.A."/>
            <person name="Stajich J.E."/>
            <person name="Spatafora J.W."/>
            <person name="Visel A."/>
            <person name="Grigoriev I.V."/>
        </authorList>
    </citation>
    <scope>NUCLEOTIDE SEQUENCE [LARGE SCALE GENOMIC DNA]</scope>
    <source>
        <strain evidence="8 9">62-1032</strain>
    </source>
</reference>
<dbReference type="InParanoid" id="A0A1Y2DHF4"/>
<sequence>MAQRVRPKQAVEQDVTMETSIQQVNTLLETGVACIAYLRGIFDEDSFEEAQILAPRLPVSSSNPAGSQKAEQKKGETTSVKVKRLLRGRSEEADKLLDFLERGAADAIRQGYLSQLILAIYLDPSQPTNIVEAYTFTFSYETDAQGNKRPEMDVRDKLGNMVISSSSSSGSKKNRIKESDVKRQVQRLIKNLITNTQALDELPRRRYLTMRVFFTEDCPPEYQPPLFHPVDPSQADYSITTSLASEQPEVGTLGAMNTGFHGVTLHTISIAHLLETDYDENITLAECLDRNQREAATRNVVWDAEELVSSITDEDAKIKTLDPVGILDDEGKLRTVEEVQRDEALKDIRLKVGLEVDEEEQVVTSKGEADMAVKSTNLSDNEALQQALASTIEQASSQVPATQPAPIVSRQKSFRPPVPLFDEAPEAYAERSAQAAAMQLSQHSPTDIDGERLSTVDEDAEMEDGTAEQQGGGAEAPAQAEVGPSIQSIVQERAAAQGFPISSMNAFEVAEDETQLIDYTQHVGASPALPESAQRQPSGLITPPPAQPADKARKVSLSGHRQEGCCECGDSREDGDMIECSNCDVYKHCCCYGYDGAADKRIPEEFVCYPCRVDIGPVEALLNPERMPEISGALDDLRSLALFRRAIDTVWKDGVLDQGQLSARLAIDPSTAAQLITRLRDERFIVERAPPKGKGKSQARKKPQVSISRSAPQKRLKNETYFNPGKGAEADLTVLLTSTDADAEGEIESRRSTITRSKPAPPQDADEPMSSIETSSSSNPAMLAPAGGVNSKSVGVASSPQPSRDIETPEDDPIADFDGESLELQCGQPQQQVEQAGDPIFTEEEQSQQQQQQQIKKAPYVPNFSKGKGKATTNGTSPFQRASSAKIMNVPIPEQTSIDMDEDDDEPEPETIIETPPAAALAAAAATASTFKSSSSYRPLTPVTRSPSKASTTPKSNGKRSAEEAAQLEIAEAEAQIGVTTRSKRTRRCAEAAALEV</sequence>
<accession>A0A1Y2DHF4</accession>
<feature type="compositionally biased region" description="Polar residues" evidence="6">
    <location>
        <begin position="790"/>
        <end position="802"/>
    </location>
</feature>
<dbReference type="PANTHER" id="PTHR48225">
    <property type="entry name" value="HORMA DOMAIN-CONTAINING PROTEIN 1"/>
    <property type="match status" value="1"/>
</dbReference>
<dbReference type="SUPFAM" id="SSF56019">
    <property type="entry name" value="The spindle assembly checkpoint protein mad2"/>
    <property type="match status" value="1"/>
</dbReference>
<dbReference type="Pfam" id="PF02301">
    <property type="entry name" value="HORMA"/>
    <property type="match status" value="1"/>
</dbReference>
<feature type="compositionally biased region" description="Polar residues" evidence="6">
    <location>
        <begin position="871"/>
        <end position="883"/>
    </location>
</feature>
<feature type="region of interest" description="Disordered" evidence="6">
    <location>
        <begin position="528"/>
        <end position="553"/>
    </location>
</feature>
<feature type="region of interest" description="Disordered" evidence="6">
    <location>
        <begin position="686"/>
        <end position="724"/>
    </location>
</feature>
<feature type="compositionally biased region" description="Basic residues" evidence="6">
    <location>
        <begin position="691"/>
        <end position="703"/>
    </location>
</feature>
<dbReference type="GO" id="GO:0005634">
    <property type="term" value="C:nucleus"/>
    <property type="evidence" value="ECO:0007669"/>
    <property type="project" value="UniProtKB-SubCell"/>
</dbReference>
<dbReference type="PROSITE" id="PS50815">
    <property type="entry name" value="HORMA"/>
    <property type="match status" value="1"/>
</dbReference>
<dbReference type="GO" id="GO:0007130">
    <property type="term" value="P:synaptonemal complex assembly"/>
    <property type="evidence" value="ECO:0007669"/>
    <property type="project" value="TreeGrafter"/>
</dbReference>
<gene>
    <name evidence="8" type="ORF">BCR35DRAFT_326842</name>
</gene>
<feature type="region of interest" description="Disordered" evidence="6">
    <location>
        <begin position="431"/>
        <end position="450"/>
    </location>
</feature>
<comment type="caution">
    <text evidence="8">The sequence shown here is derived from an EMBL/GenBank/DDBJ whole genome shotgun (WGS) entry which is preliminary data.</text>
</comment>
<feature type="region of interest" description="Disordered" evidence="6">
    <location>
        <begin position="460"/>
        <end position="480"/>
    </location>
</feature>
<feature type="domain" description="HORMA" evidence="7">
    <location>
        <begin position="18"/>
        <end position="267"/>
    </location>
</feature>
<feature type="compositionally biased region" description="Acidic residues" evidence="6">
    <location>
        <begin position="808"/>
        <end position="821"/>
    </location>
</feature>
<feature type="region of interest" description="Disordered" evidence="6">
    <location>
        <begin position="740"/>
        <end position="965"/>
    </location>
</feature>
<feature type="compositionally biased region" description="Acidic residues" evidence="6">
    <location>
        <begin position="899"/>
        <end position="911"/>
    </location>
</feature>
<organism evidence="8 9">
    <name type="scientific">Leucosporidium creatinivorum</name>
    <dbReference type="NCBI Taxonomy" id="106004"/>
    <lineage>
        <taxon>Eukaryota</taxon>
        <taxon>Fungi</taxon>
        <taxon>Dikarya</taxon>
        <taxon>Basidiomycota</taxon>
        <taxon>Pucciniomycotina</taxon>
        <taxon>Microbotryomycetes</taxon>
        <taxon>Leucosporidiales</taxon>
        <taxon>Leucosporidium</taxon>
    </lineage>
</organism>
<feature type="region of interest" description="Disordered" evidence="6">
    <location>
        <begin position="395"/>
        <end position="420"/>
    </location>
</feature>
<dbReference type="Gene3D" id="3.30.900.10">
    <property type="entry name" value="HORMA domain"/>
    <property type="match status" value="1"/>
</dbReference>
<dbReference type="PANTHER" id="PTHR48225:SF7">
    <property type="entry name" value="MEIOSIS-SPECIFIC PROTEIN HOP1"/>
    <property type="match status" value="1"/>
</dbReference>
<keyword evidence="5" id="KW-0469">Meiosis</keyword>
<dbReference type="STRING" id="106004.A0A1Y2DHF4"/>
<comment type="subcellular location">
    <subcellularLocation>
        <location evidence="2">Chromosome</location>
    </subcellularLocation>
    <subcellularLocation>
        <location evidence="1">Nucleus</location>
    </subcellularLocation>
</comment>
<dbReference type="Proteomes" id="UP000193467">
    <property type="component" value="Unassembled WGS sequence"/>
</dbReference>
<dbReference type="InterPro" id="IPR036570">
    <property type="entry name" value="HORMA_dom_sf"/>
</dbReference>
<keyword evidence="9" id="KW-1185">Reference proteome</keyword>
<feature type="compositionally biased region" description="Polar residues" evidence="6">
    <location>
        <begin position="943"/>
        <end position="956"/>
    </location>
</feature>
<evidence type="ECO:0000256" key="4">
    <source>
        <dbReference type="ARBA" id="ARBA00023242"/>
    </source>
</evidence>
<dbReference type="InterPro" id="IPR051294">
    <property type="entry name" value="HORMA_MeioticProgression"/>
</dbReference>
<evidence type="ECO:0000256" key="2">
    <source>
        <dbReference type="ARBA" id="ARBA00004286"/>
    </source>
</evidence>
<evidence type="ECO:0000259" key="7">
    <source>
        <dbReference type="PROSITE" id="PS50815"/>
    </source>
</evidence>
<name>A0A1Y2DHF4_9BASI</name>
<evidence type="ECO:0000313" key="9">
    <source>
        <dbReference type="Proteomes" id="UP000193467"/>
    </source>
</evidence>
<dbReference type="Gene3D" id="3.30.40.10">
    <property type="entry name" value="Zinc/RING finger domain, C3HC4 (zinc finger)"/>
    <property type="match status" value="1"/>
</dbReference>
<dbReference type="EMBL" id="MCGR01000078">
    <property type="protein sequence ID" value="ORY58681.1"/>
    <property type="molecule type" value="Genomic_DNA"/>
</dbReference>